<feature type="domain" description="TadE-like" evidence="3">
    <location>
        <begin position="18"/>
        <end position="59"/>
    </location>
</feature>
<feature type="domain" description="M23ase beta-sheet core" evidence="2">
    <location>
        <begin position="160"/>
        <end position="258"/>
    </location>
</feature>
<dbReference type="EMBL" id="FMZA01000033">
    <property type="protein sequence ID" value="SDD09282.1"/>
    <property type="molecule type" value="Genomic_DNA"/>
</dbReference>
<keyword evidence="5" id="KW-1185">Reference proteome</keyword>
<dbReference type="Pfam" id="PF01551">
    <property type="entry name" value="Peptidase_M23"/>
    <property type="match status" value="1"/>
</dbReference>
<feature type="transmembrane region" description="Helical" evidence="1">
    <location>
        <begin position="21"/>
        <end position="42"/>
    </location>
</feature>
<name>A0A1G6RX88_9BACL</name>
<gene>
    <name evidence="4" type="ORF">SAMN04488112_1337</name>
</gene>
<reference evidence="4 5" key="1">
    <citation type="submission" date="2016-10" db="EMBL/GenBank/DDBJ databases">
        <authorList>
            <person name="de Groot N.N."/>
        </authorList>
    </citation>
    <scope>NUCLEOTIDE SEQUENCE [LARGE SCALE GENOMIC DNA]</scope>
    <source>
        <strain evidence="4 5">DSM 45514</strain>
    </source>
</reference>
<dbReference type="GO" id="GO:0004222">
    <property type="term" value="F:metalloendopeptidase activity"/>
    <property type="evidence" value="ECO:0007669"/>
    <property type="project" value="TreeGrafter"/>
</dbReference>
<keyword evidence="1" id="KW-1133">Transmembrane helix</keyword>
<dbReference type="PANTHER" id="PTHR21666:SF270">
    <property type="entry name" value="MUREIN HYDROLASE ACTIVATOR ENVC"/>
    <property type="match status" value="1"/>
</dbReference>
<dbReference type="InterPro" id="IPR012495">
    <property type="entry name" value="TadE-like_dom"/>
</dbReference>
<dbReference type="AlphaFoldDB" id="A0A1G6RX88"/>
<dbReference type="InterPro" id="IPR016047">
    <property type="entry name" value="M23ase_b-sheet_dom"/>
</dbReference>
<evidence type="ECO:0000256" key="1">
    <source>
        <dbReference type="SAM" id="Phobius"/>
    </source>
</evidence>
<proteinExistence type="predicted"/>
<dbReference type="InterPro" id="IPR011055">
    <property type="entry name" value="Dup_hybrid_motif"/>
</dbReference>
<dbReference type="PANTHER" id="PTHR21666">
    <property type="entry name" value="PEPTIDASE-RELATED"/>
    <property type="match status" value="1"/>
</dbReference>
<dbReference type="Gene3D" id="2.70.70.10">
    <property type="entry name" value="Glucose Permease (Domain IIA)"/>
    <property type="match status" value="1"/>
</dbReference>
<sequence length="263" mass="29011">MKKWITMIRKFSHRRRKGASTIEFVIILPLFFVLCMVVWQFVITGMAVMDTQAALRDAVKVAATTGNVEKAEKLGKESFGDSTQYVLDDFEVEIKDGEAFAKAKTQVPILFMTTEPYTYENSSKAPVLEFAQGHTGPMSGGKFARPVNLAYGCDIHCYDGHTGQDFPGDIGTDVYAAEDGYVEKVVHLGDDSYGTYIVIDHGGGIKTLYAHMYPWQPTVFTGERVKRGQKIGGVGNNGNSSGPHLHFEVKVNGSPVDPRPYIE</sequence>
<dbReference type="InterPro" id="IPR050570">
    <property type="entry name" value="Cell_wall_metabolism_enzyme"/>
</dbReference>
<dbReference type="Proteomes" id="UP000199387">
    <property type="component" value="Unassembled WGS sequence"/>
</dbReference>
<keyword evidence="1" id="KW-0812">Transmembrane</keyword>
<dbReference type="STRING" id="1236220.SAMN04488112_1337"/>
<dbReference type="OrthoDB" id="9805070at2"/>
<dbReference type="CDD" id="cd12797">
    <property type="entry name" value="M23_peptidase"/>
    <property type="match status" value="1"/>
</dbReference>
<dbReference type="SUPFAM" id="SSF51261">
    <property type="entry name" value="Duplicated hybrid motif"/>
    <property type="match status" value="1"/>
</dbReference>
<evidence type="ECO:0000313" key="5">
    <source>
        <dbReference type="Proteomes" id="UP000199387"/>
    </source>
</evidence>
<dbReference type="Pfam" id="PF07811">
    <property type="entry name" value="TadE"/>
    <property type="match status" value="1"/>
</dbReference>
<evidence type="ECO:0000259" key="3">
    <source>
        <dbReference type="Pfam" id="PF07811"/>
    </source>
</evidence>
<evidence type="ECO:0000313" key="4">
    <source>
        <dbReference type="EMBL" id="SDD09282.1"/>
    </source>
</evidence>
<organism evidence="4 5">
    <name type="scientific">Melghirimyces thermohalophilus</name>
    <dbReference type="NCBI Taxonomy" id="1236220"/>
    <lineage>
        <taxon>Bacteria</taxon>
        <taxon>Bacillati</taxon>
        <taxon>Bacillota</taxon>
        <taxon>Bacilli</taxon>
        <taxon>Bacillales</taxon>
        <taxon>Thermoactinomycetaceae</taxon>
        <taxon>Melghirimyces</taxon>
    </lineage>
</organism>
<evidence type="ECO:0000259" key="2">
    <source>
        <dbReference type="Pfam" id="PF01551"/>
    </source>
</evidence>
<keyword evidence="1" id="KW-0472">Membrane</keyword>
<accession>A0A1G6RX88</accession>
<dbReference type="RefSeq" id="WP_091573155.1">
    <property type="nucleotide sequence ID" value="NZ_FMZA01000033.1"/>
</dbReference>
<protein>
    <submittedName>
        <fullName evidence="4">TadE-like protein</fullName>
    </submittedName>
</protein>